<name>A0AAD0TQJ3_9LACO</name>
<dbReference type="RefSeq" id="WP_056988572.1">
    <property type="nucleotide sequence ID" value="NZ_BJZG01000026.1"/>
</dbReference>
<evidence type="ECO:0000313" key="1">
    <source>
        <dbReference type="EMBL" id="AYJ39777.1"/>
    </source>
</evidence>
<reference evidence="1 2" key="1">
    <citation type="submission" date="2018-10" db="EMBL/GenBank/DDBJ databases">
        <title>Genome seuquencing of Lactobacillus species.</title>
        <authorList>
            <person name="Baek C."/>
            <person name="Yi H."/>
        </authorList>
    </citation>
    <scope>NUCLEOTIDE SEQUENCE [LARGE SCALE GENOMIC DNA]</scope>
    <source>
        <strain evidence="1 2">DSM 10667</strain>
    </source>
</reference>
<dbReference type="AlphaFoldDB" id="A0AAD0TQJ3"/>
<gene>
    <name evidence="1" type="ORF">LP667_13725</name>
</gene>
<protein>
    <submittedName>
        <fullName evidence="1">Uncharacterized protein</fullName>
    </submittedName>
</protein>
<evidence type="ECO:0000313" key="2">
    <source>
        <dbReference type="Proteomes" id="UP000277896"/>
    </source>
</evidence>
<sequence length="405" mass="47060">MFDNLLMIDEKNAHYIKEKLSLLQHIFADESKAGATDADRLRKVLAIFMDMQENSKGWTVVTKQAFVKKIKEKSIGNRLHVEVNEILQQFAEYLEIDIKEKRISKDGVLKKASEKIYYSTLSTYNEMQMQDREVKNKAEFFNFIKKFDSEIESFVGLTTKKMYDLSRSGVKDSKNEKTMNKEAQLNVYKQTYLAIMFAIQGTDYQKYLNKTKKEIITNPNMLDELIKCLHKLTNTSKKINGKTVGLLPMQMKSPEITQIMFESTYHIALVKLASSILCDFKVRLVERVKKLIEVDPLVAILVLEKLREDMDYFFEANKRVQDQIYLEVNELVQSDGVPEMLDSVLKDTEVKRKHALDSEVKKVKKYENMVLKTEKVKDFDYDKDDLSTIMFGIYGHTSGNESSKL</sequence>
<organism evidence="1 2">
    <name type="scientific">Lactiplantibacillus paraplantarum</name>
    <dbReference type="NCBI Taxonomy" id="60520"/>
    <lineage>
        <taxon>Bacteria</taxon>
        <taxon>Bacillati</taxon>
        <taxon>Bacillota</taxon>
        <taxon>Bacilli</taxon>
        <taxon>Lactobacillales</taxon>
        <taxon>Lactobacillaceae</taxon>
        <taxon>Lactiplantibacillus</taxon>
    </lineage>
</organism>
<dbReference type="EMBL" id="CP032744">
    <property type="protein sequence ID" value="AYJ39777.1"/>
    <property type="molecule type" value="Genomic_DNA"/>
</dbReference>
<dbReference type="Proteomes" id="UP000277896">
    <property type="component" value="Chromosome"/>
</dbReference>
<accession>A0AAD0TQJ3</accession>
<proteinExistence type="predicted"/>